<keyword evidence="8" id="KW-1185">Reference proteome</keyword>
<proteinExistence type="inferred from homology"/>
<dbReference type="EMBL" id="MSDU01000003">
    <property type="protein sequence ID" value="OLN24009.1"/>
    <property type="molecule type" value="Genomic_DNA"/>
</dbReference>
<evidence type="ECO:0000256" key="5">
    <source>
        <dbReference type="ARBA" id="ARBA00023136"/>
    </source>
</evidence>
<dbReference type="Pfam" id="PF09680">
    <property type="entry name" value="YjcZ_2"/>
    <property type="match status" value="1"/>
</dbReference>
<name>A0A1Q8Q9I9_9BACI</name>
<comment type="similarity">
    <text evidence="2">Belongs to the SscA family.</text>
</comment>
<sequence length="80" mass="8963">MAQNPSFPLYLFIVKTPQNGTACLFYIRWAPPMYLLNILEVDEMGEYKEGYVGGYGSGFTLVVVSFILLITASGAYIGWR</sequence>
<dbReference type="NCBIfam" id="TIGR01732">
    <property type="entry name" value="tiny_TM_bacill"/>
    <property type="match status" value="1"/>
</dbReference>
<evidence type="ECO:0000313" key="7">
    <source>
        <dbReference type="EMBL" id="OLN24009.1"/>
    </source>
</evidence>
<dbReference type="STRING" id="1714264.BTO30_00885"/>
<dbReference type="GO" id="GO:0016020">
    <property type="term" value="C:membrane"/>
    <property type="evidence" value="ECO:0007669"/>
    <property type="project" value="UniProtKB-SubCell"/>
</dbReference>
<evidence type="ECO:0000256" key="3">
    <source>
        <dbReference type="ARBA" id="ARBA00022692"/>
    </source>
</evidence>
<evidence type="ECO:0000256" key="1">
    <source>
        <dbReference type="ARBA" id="ARBA00004167"/>
    </source>
</evidence>
<evidence type="ECO:0008006" key="9">
    <source>
        <dbReference type="Google" id="ProtNLM"/>
    </source>
</evidence>
<gene>
    <name evidence="7" type="ORF">BTO30_00885</name>
</gene>
<dbReference type="InterPro" id="IPR010070">
    <property type="entry name" value="YjcZ-like"/>
</dbReference>
<evidence type="ECO:0000313" key="8">
    <source>
        <dbReference type="Proteomes" id="UP000185568"/>
    </source>
</evidence>
<comment type="subcellular location">
    <subcellularLocation>
        <location evidence="1">Membrane</location>
        <topology evidence="1">Single-pass membrane protein</topology>
    </subcellularLocation>
</comment>
<feature type="transmembrane region" description="Helical" evidence="6">
    <location>
        <begin position="58"/>
        <end position="79"/>
    </location>
</feature>
<reference evidence="7 8" key="1">
    <citation type="submission" date="2016-12" db="EMBL/GenBank/DDBJ databases">
        <title>Domibacillus antri genome sequencing.</title>
        <authorList>
            <person name="Verma A."/>
            <person name="Krishnamurthi S."/>
        </authorList>
    </citation>
    <scope>NUCLEOTIDE SEQUENCE [LARGE SCALE GENOMIC DNA]</scope>
    <source>
        <strain evidence="7 8">XD80</strain>
    </source>
</reference>
<keyword evidence="5 6" id="KW-0472">Membrane</keyword>
<dbReference type="Proteomes" id="UP000185568">
    <property type="component" value="Unassembled WGS sequence"/>
</dbReference>
<dbReference type="AlphaFoldDB" id="A0A1Q8Q9I9"/>
<evidence type="ECO:0000256" key="4">
    <source>
        <dbReference type="ARBA" id="ARBA00022989"/>
    </source>
</evidence>
<organism evidence="7 8">
    <name type="scientific">Domibacillus antri</name>
    <dbReference type="NCBI Taxonomy" id="1714264"/>
    <lineage>
        <taxon>Bacteria</taxon>
        <taxon>Bacillati</taxon>
        <taxon>Bacillota</taxon>
        <taxon>Bacilli</taxon>
        <taxon>Bacillales</taxon>
        <taxon>Bacillaceae</taxon>
        <taxon>Domibacillus</taxon>
    </lineage>
</organism>
<comment type="caution">
    <text evidence="7">The sequence shown here is derived from an EMBL/GenBank/DDBJ whole genome shotgun (WGS) entry which is preliminary data.</text>
</comment>
<keyword evidence="4 6" id="KW-1133">Transmembrane helix</keyword>
<accession>A0A1Q8Q9I9</accession>
<protein>
    <recommendedName>
        <fullName evidence="9">Sporulation protein YjcZ</fullName>
    </recommendedName>
</protein>
<evidence type="ECO:0000256" key="2">
    <source>
        <dbReference type="ARBA" id="ARBA00010221"/>
    </source>
</evidence>
<evidence type="ECO:0000256" key="6">
    <source>
        <dbReference type="SAM" id="Phobius"/>
    </source>
</evidence>
<keyword evidence="3 6" id="KW-0812">Transmembrane</keyword>